<accession>A0A109UWT0</accession>
<comment type="similarity">
    <text evidence="1">Belongs to the peroxiredoxin family. Prx5 subfamily.</text>
</comment>
<keyword evidence="5" id="KW-0676">Redox-active center</keyword>
<keyword evidence="2" id="KW-0575">Peroxidase</keyword>
<dbReference type="EMBL" id="CP014242">
    <property type="protein sequence ID" value="AMD18954.1"/>
    <property type="molecule type" value="Genomic_DNA"/>
</dbReference>
<dbReference type="GO" id="GO:0045454">
    <property type="term" value="P:cell redox homeostasis"/>
    <property type="evidence" value="ECO:0007669"/>
    <property type="project" value="TreeGrafter"/>
</dbReference>
<dbReference type="STRING" id="45286.A0A109UWT0"/>
<evidence type="ECO:0000313" key="8">
    <source>
        <dbReference type="EMBL" id="AMD18954.1"/>
    </source>
</evidence>
<dbReference type="GO" id="GO:0005739">
    <property type="term" value="C:mitochondrion"/>
    <property type="evidence" value="ECO:0007669"/>
    <property type="project" value="TreeGrafter"/>
</dbReference>
<dbReference type="GO" id="GO:0008379">
    <property type="term" value="F:thioredoxin peroxidase activity"/>
    <property type="evidence" value="ECO:0007669"/>
    <property type="project" value="InterPro"/>
</dbReference>
<dbReference type="Gene3D" id="3.40.30.10">
    <property type="entry name" value="Glutaredoxin"/>
    <property type="match status" value="1"/>
</dbReference>
<dbReference type="PANTHER" id="PTHR10430:SF16">
    <property type="entry name" value="PEROXIREDOXIN-5, MITOCHONDRIAL"/>
    <property type="match status" value="1"/>
</dbReference>
<evidence type="ECO:0000313" key="9">
    <source>
        <dbReference type="Proteomes" id="UP000243052"/>
    </source>
</evidence>
<name>A0A109UWT0_9SACH</name>
<dbReference type="Proteomes" id="UP000243052">
    <property type="component" value="Chromosome ii"/>
</dbReference>
<dbReference type="InterPro" id="IPR013740">
    <property type="entry name" value="Redoxin"/>
</dbReference>
<reference evidence="8 9" key="1">
    <citation type="submission" date="2016-01" db="EMBL/GenBank/DDBJ databases">
        <title>Genome sequence of the yeast Holleya sinecauda.</title>
        <authorList>
            <person name="Dietrich F.S."/>
        </authorList>
    </citation>
    <scope>NUCLEOTIDE SEQUENCE [LARGE SCALE GENOMIC DNA]</scope>
    <source>
        <strain evidence="8 9">ATCC 58844</strain>
    </source>
</reference>
<dbReference type="InterPro" id="IPR013766">
    <property type="entry name" value="Thioredoxin_domain"/>
</dbReference>
<dbReference type="RefSeq" id="XP_017985950.1">
    <property type="nucleotide sequence ID" value="XM_018130461.1"/>
</dbReference>
<keyword evidence="9" id="KW-1185">Reference proteome</keyword>
<dbReference type="GO" id="GO:0042744">
    <property type="term" value="P:hydrogen peroxide catabolic process"/>
    <property type="evidence" value="ECO:0007669"/>
    <property type="project" value="TreeGrafter"/>
</dbReference>
<organism evidence="8 9">
    <name type="scientific">Eremothecium sinecaudum</name>
    <dbReference type="NCBI Taxonomy" id="45286"/>
    <lineage>
        <taxon>Eukaryota</taxon>
        <taxon>Fungi</taxon>
        <taxon>Dikarya</taxon>
        <taxon>Ascomycota</taxon>
        <taxon>Saccharomycotina</taxon>
        <taxon>Saccharomycetes</taxon>
        <taxon>Saccharomycetales</taxon>
        <taxon>Saccharomycetaceae</taxon>
        <taxon>Eremothecium</taxon>
    </lineage>
</organism>
<evidence type="ECO:0000256" key="5">
    <source>
        <dbReference type="ARBA" id="ARBA00023284"/>
    </source>
</evidence>
<dbReference type="InterPro" id="IPR037944">
    <property type="entry name" value="PRX5-like"/>
</dbReference>
<proteinExistence type="inferred from homology"/>
<keyword evidence="3" id="KW-0049">Antioxidant</keyword>
<evidence type="ECO:0000256" key="6">
    <source>
        <dbReference type="PIRSR" id="PIRSR637944-1"/>
    </source>
</evidence>
<dbReference type="OrthoDB" id="1882547at2759"/>
<feature type="domain" description="Thioredoxin" evidence="7">
    <location>
        <begin position="4"/>
        <end position="165"/>
    </location>
</feature>
<sequence>MSVTNLSEETFKFKYIAIEKDSEGCGFPVPLKFADYKDKKIVITGAPAAFSPTCSITHIPGYIEKLQQLLDKGVDDVLVVTVDNPFANNAWAKQLGIKDTSNIKFVTDPACKFTKSLGYELDGGDGTFSCGRYAVVVDKGKFIYSEQEENPASEVTKSGVDAVLAVL</sequence>
<keyword evidence="4" id="KW-0560">Oxidoreductase</keyword>
<evidence type="ECO:0000256" key="3">
    <source>
        <dbReference type="ARBA" id="ARBA00022862"/>
    </source>
</evidence>
<evidence type="ECO:0000256" key="2">
    <source>
        <dbReference type="ARBA" id="ARBA00022559"/>
    </source>
</evidence>
<dbReference type="SUPFAM" id="SSF52833">
    <property type="entry name" value="Thioredoxin-like"/>
    <property type="match status" value="1"/>
</dbReference>
<dbReference type="AlphaFoldDB" id="A0A109UWT0"/>
<dbReference type="GO" id="GO:0034599">
    <property type="term" value="P:cellular response to oxidative stress"/>
    <property type="evidence" value="ECO:0007669"/>
    <property type="project" value="InterPro"/>
</dbReference>
<dbReference type="Pfam" id="PF08534">
    <property type="entry name" value="Redoxin"/>
    <property type="match status" value="1"/>
</dbReference>
<protein>
    <submittedName>
        <fullName evidence="8">HBR053Wp</fullName>
    </submittedName>
</protein>
<gene>
    <name evidence="8" type="ORF">AW171_hschr2484</name>
</gene>
<dbReference type="GeneID" id="28722149"/>
<feature type="active site" description="Cysteine sulfenic acid (-SOH) intermediate" evidence="6">
    <location>
        <position position="54"/>
    </location>
</feature>
<dbReference type="InterPro" id="IPR036249">
    <property type="entry name" value="Thioredoxin-like_sf"/>
</dbReference>
<evidence type="ECO:0000256" key="4">
    <source>
        <dbReference type="ARBA" id="ARBA00023002"/>
    </source>
</evidence>
<evidence type="ECO:0000256" key="1">
    <source>
        <dbReference type="ARBA" id="ARBA00010505"/>
    </source>
</evidence>
<dbReference type="PROSITE" id="PS51352">
    <property type="entry name" value="THIOREDOXIN_2"/>
    <property type="match status" value="1"/>
</dbReference>
<dbReference type="PANTHER" id="PTHR10430">
    <property type="entry name" value="PEROXIREDOXIN"/>
    <property type="match status" value="1"/>
</dbReference>
<dbReference type="GO" id="GO:0005777">
    <property type="term" value="C:peroxisome"/>
    <property type="evidence" value="ECO:0007669"/>
    <property type="project" value="TreeGrafter"/>
</dbReference>
<evidence type="ECO:0000259" key="7">
    <source>
        <dbReference type="PROSITE" id="PS51352"/>
    </source>
</evidence>